<keyword evidence="6" id="KW-0067">ATP-binding</keyword>
<dbReference type="Proteomes" id="UP000500857">
    <property type="component" value="Chromosome"/>
</dbReference>
<protein>
    <recommendedName>
        <fullName evidence="1">non-specific serine/threonine protein kinase</fullName>
        <ecNumber evidence="1">2.7.11.1</ecNumber>
    </recommendedName>
</protein>
<dbReference type="SMART" id="SM00220">
    <property type="entry name" value="S_TKc"/>
    <property type="match status" value="1"/>
</dbReference>
<evidence type="ECO:0000256" key="3">
    <source>
        <dbReference type="ARBA" id="ARBA00022679"/>
    </source>
</evidence>
<dbReference type="AlphaFoldDB" id="A0A6H1TUK8"/>
<feature type="transmembrane region" description="Helical" evidence="9">
    <location>
        <begin position="524"/>
        <end position="543"/>
    </location>
</feature>
<comment type="catalytic activity">
    <reaction evidence="7">
        <text>L-threonyl-[protein] + ATP = O-phospho-L-threonyl-[protein] + ADP + H(+)</text>
        <dbReference type="Rhea" id="RHEA:46608"/>
        <dbReference type="Rhea" id="RHEA-COMP:11060"/>
        <dbReference type="Rhea" id="RHEA-COMP:11605"/>
        <dbReference type="ChEBI" id="CHEBI:15378"/>
        <dbReference type="ChEBI" id="CHEBI:30013"/>
        <dbReference type="ChEBI" id="CHEBI:30616"/>
        <dbReference type="ChEBI" id="CHEBI:61977"/>
        <dbReference type="ChEBI" id="CHEBI:456216"/>
        <dbReference type="EC" id="2.7.11.1"/>
    </reaction>
</comment>
<dbReference type="PANTHER" id="PTHR24363:SF0">
    <property type="entry name" value="SERINE_THREONINE KINASE LIKE DOMAIN CONTAINING 1"/>
    <property type="match status" value="1"/>
</dbReference>
<evidence type="ECO:0000256" key="5">
    <source>
        <dbReference type="ARBA" id="ARBA00022777"/>
    </source>
</evidence>
<evidence type="ECO:0000256" key="4">
    <source>
        <dbReference type="ARBA" id="ARBA00022741"/>
    </source>
</evidence>
<dbReference type="EMBL" id="CP051167">
    <property type="protein sequence ID" value="QIZ69443.1"/>
    <property type="molecule type" value="Genomic_DNA"/>
</dbReference>
<dbReference type="RefSeq" id="WP_168567600.1">
    <property type="nucleotide sequence ID" value="NZ_CP051167.1"/>
</dbReference>
<evidence type="ECO:0000256" key="2">
    <source>
        <dbReference type="ARBA" id="ARBA00022527"/>
    </source>
</evidence>
<evidence type="ECO:0000313" key="12">
    <source>
        <dbReference type="Proteomes" id="UP000500857"/>
    </source>
</evidence>
<reference evidence="11 12" key="1">
    <citation type="submission" date="2020-04" db="EMBL/GenBank/DDBJ databases">
        <authorList>
            <person name="Basu S."/>
            <person name="Maruthanayagam V."/>
            <person name="Chakraborty S."/>
            <person name="Pramanik A."/>
            <person name="Mukherjee J."/>
            <person name="Brink B."/>
        </authorList>
    </citation>
    <scope>NUCLEOTIDE SEQUENCE [LARGE SCALE GENOMIC DNA]</scope>
    <source>
        <strain evidence="11 12">AP17</strain>
    </source>
</reference>
<dbReference type="GO" id="GO:0004674">
    <property type="term" value="F:protein serine/threonine kinase activity"/>
    <property type="evidence" value="ECO:0007669"/>
    <property type="project" value="UniProtKB-KW"/>
</dbReference>
<accession>A0A6H1TUK8</accession>
<sequence length="599" mass="66999">MFFLKASWRGIGDRHLFLSFIYSMMQSFGQLPDLSDFGYQVISSLRPNRGNRRVTYLAIPSFHGCDRPQKDISNPLVAIEKLPAHPPGNSEEYEDKINLKTQELTYLRHPHILRYRDSFILKDNIYLVRDYRCCKSLDDYAGLPIEKIEKIAISILKILVALQERIAPILHRDIRPENLLIDRQFKVYLVGFAIAGVDFTADDPFLAPEVRRGAPFAKGSDLYSLGVTILAGFAPVDLPRSLLGDRLGSPKENRPALKQITQSEITPWPTWGPSPNSPFGRWLQKLTDPDPERRYLDAIAALRAIAPAAAVRTPQIQLSHDRLELHASDLTHSVTQTITIGNEMPGTVLEGSWEVAPHPNDPPHTPEAHPWISFKPSHFKSNFFDCQVTVNPRQLSPDECYRRQLILRCNSEPPTYAIALELRTAAAPDITQPRDRPEMAAIAALVVGLIVATVFSGKGMTFGTIAATIAIVGNPDVRWGFPRAESHVYYRRGGRSSLPIRGWWVVPIALYLGAISRVSLFDAIATAIAFVTLHIAVSLMHWGREESQIKLKRAKNPLFFGKNGELRSKSSKIGAAIAERLPRNIGSFKRRQGRGGGIH</sequence>
<comment type="catalytic activity">
    <reaction evidence="8">
        <text>L-seryl-[protein] + ATP = O-phospho-L-seryl-[protein] + ADP + H(+)</text>
        <dbReference type="Rhea" id="RHEA:17989"/>
        <dbReference type="Rhea" id="RHEA-COMP:9863"/>
        <dbReference type="Rhea" id="RHEA-COMP:11604"/>
        <dbReference type="ChEBI" id="CHEBI:15378"/>
        <dbReference type="ChEBI" id="CHEBI:29999"/>
        <dbReference type="ChEBI" id="CHEBI:30616"/>
        <dbReference type="ChEBI" id="CHEBI:83421"/>
        <dbReference type="ChEBI" id="CHEBI:456216"/>
        <dbReference type="EC" id="2.7.11.1"/>
    </reaction>
</comment>
<evidence type="ECO:0000313" key="11">
    <source>
        <dbReference type="EMBL" id="QIZ69443.1"/>
    </source>
</evidence>
<dbReference type="PROSITE" id="PS50011">
    <property type="entry name" value="PROTEIN_KINASE_DOM"/>
    <property type="match status" value="1"/>
</dbReference>
<keyword evidence="4" id="KW-0547">Nucleotide-binding</keyword>
<evidence type="ECO:0000256" key="1">
    <source>
        <dbReference type="ARBA" id="ARBA00012513"/>
    </source>
</evidence>
<dbReference type="InterPro" id="IPR000719">
    <property type="entry name" value="Prot_kinase_dom"/>
</dbReference>
<keyword evidence="12" id="KW-1185">Reference proteome</keyword>
<gene>
    <name evidence="11" type="ORF">HCG48_01620</name>
</gene>
<name>A0A6H1TUK8_9CYAN</name>
<dbReference type="SUPFAM" id="SSF56112">
    <property type="entry name" value="Protein kinase-like (PK-like)"/>
    <property type="match status" value="1"/>
</dbReference>
<evidence type="ECO:0000259" key="10">
    <source>
        <dbReference type="PROSITE" id="PS50011"/>
    </source>
</evidence>
<dbReference type="Gene3D" id="1.10.510.10">
    <property type="entry name" value="Transferase(Phosphotransferase) domain 1"/>
    <property type="match status" value="1"/>
</dbReference>
<dbReference type="EC" id="2.7.11.1" evidence="1"/>
<feature type="transmembrane region" description="Helical" evidence="9">
    <location>
        <begin position="502"/>
        <end position="518"/>
    </location>
</feature>
<organism evidence="11 12">
    <name type="scientific">Oxynema aestuarii AP17</name>
    <dbReference type="NCBI Taxonomy" id="2064643"/>
    <lineage>
        <taxon>Bacteria</taxon>
        <taxon>Bacillati</taxon>
        <taxon>Cyanobacteriota</taxon>
        <taxon>Cyanophyceae</taxon>
        <taxon>Oscillatoriophycideae</taxon>
        <taxon>Oscillatoriales</taxon>
        <taxon>Oscillatoriaceae</taxon>
        <taxon>Oxynema</taxon>
        <taxon>Oxynema aestuarii</taxon>
    </lineage>
</organism>
<dbReference type="PANTHER" id="PTHR24363">
    <property type="entry name" value="SERINE/THREONINE PROTEIN KINASE"/>
    <property type="match status" value="1"/>
</dbReference>
<dbReference type="PROSITE" id="PS00109">
    <property type="entry name" value="PROTEIN_KINASE_TYR"/>
    <property type="match status" value="1"/>
</dbReference>
<feature type="domain" description="Protein kinase" evidence="10">
    <location>
        <begin position="41"/>
        <end position="323"/>
    </location>
</feature>
<feature type="transmembrane region" description="Helical" evidence="9">
    <location>
        <begin position="439"/>
        <end position="456"/>
    </location>
</feature>
<dbReference type="InterPro" id="IPR011009">
    <property type="entry name" value="Kinase-like_dom_sf"/>
</dbReference>
<dbReference type="InterPro" id="IPR008266">
    <property type="entry name" value="Tyr_kinase_AS"/>
</dbReference>
<keyword evidence="5 11" id="KW-0418">Kinase</keyword>
<keyword evidence="2" id="KW-0723">Serine/threonine-protein kinase</keyword>
<keyword evidence="9" id="KW-0812">Transmembrane</keyword>
<evidence type="ECO:0000256" key="9">
    <source>
        <dbReference type="SAM" id="Phobius"/>
    </source>
</evidence>
<evidence type="ECO:0000256" key="7">
    <source>
        <dbReference type="ARBA" id="ARBA00047899"/>
    </source>
</evidence>
<dbReference type="KEGG" id="oxy:HCG48_01620"/>
<keyword evidence="9" id="KW-1133">Transmembrane helix</keyword>
<keyword evidence="9" id="KW-0472">Membrane</keyword>
<proteinExistence type="predicted"/>
<dbReference type="Pfam" id="PF00069">
    <property type="entry name" value="Pkinase"/>
    <property type="match status" value="1"/>
</dbReference>
<evidence type="ECO:0000256" key="6">
    <source>
        <dbReference type="ARBA" id="ARBA00022840"/>
    </source>
</evidence>
<evidence type="ECO:0000256" key="8">
    <source>
        <dbReference type="ARBA" id="ARBA00048679"/>
    </source>
</evidence>
<keyword evidence="3" id="KW-0808">Transferase</keyword>
<dbReference type="GO" id="GO:0005524">
    <property type="term" value="F:ATP binding"/>
    <property type="evidence" value="ECO:0007669"/>
    <property type="project" value="UniProtKB-KW"/>
</dbReference>